<evidence type="ECO:0000256" key="2">
    <source>
        <dbReference type="SAM" id="SignalP"/>
    </source>
</evidence>
<evidence type="ECO:0000313" key="4">
    <source>
        <dbReference type="Proteomes" id="UP001218218"/>
    </source>
</evidence>
<sequence>MCYFPFPLMLFAVCLMHYASALAVRDTQLSPLMLGSGGRRAVTNGNAVFTLTSNGIVENESNVRISGLSLTPTHLILALLVIFNKYHCQRPQYGEFLVQQAARQALLDVIEHKSGKPPSQSVLQEIPAQPNPSDTDIINKSYSGSGFGFEFDGGFGFDSLT</sequence>
<dbReference type="AlphaFoldDB" id="A0AAD7E929"/>
<protein>
    <submittedName>
        <fullName evidence="3">Uncharacterized protein</fullName>
    </submittedName>
</protein>
<reference evidence="3" key="1">
    <citation type="submission" date="2023-03" db="EMBL/GenBank/DDBJ databases">
        <title>Massive genome expansion in bonnet fungi (Mycena s.s.) driven by repeated elements and novel gene families across ecological guilds.</title>
        <authorList>
            <consortium name="Lawrence Berkeley National Laboratory"/>
            <person name="Harder C.B."/>
            <person name="Miyauchi S."/>
            <person name="Viragh M."/>
            <person name="Kuo A."/>
            <person name="Thoen E."/>
            <person name="Andreopoulos B."/>
            <person name="Lu D."/>
            <person name="Skrede I."/>
            <person name="Drula E."/>
            <person name="Henrissat B."/>
            <person name="Morin E."/>
            <person name="Kohler A."/>
            <person name="Barry K."/>
            <person name="LaButti K."/>
            <person name="Morin E."/>
            <person name="Salamov A."/>
            <person name="Lipzen A."/>
            <person name="Mereny Z."/>
            <person name="Hegedus B."/>
            <person name="Baldrian P."/>
            <person name="Stursova M."/>
            <person name="Weitz H."/>
            <person name="Taylor A."/>
            <person name="Grigoriev I.V."/>
            <person name="Nagy L.G."/>
            <person name="Martin F."/>
            <person name="Kauserud H."/>
        </authorList>
    </citation>
    <scope>NUCLEOTIDE SEQUENCE</scope>
    <source>
        <strain evidence="3">CBHHK002</strain>
    </source>
</reference>
<organism evidence="3 4">
    <name type="scientific">Mycena albidolilacea</name>
    <dbReference type="NCBI Taxonomy" id="1033008"/>
    <lineage>
        <taxon>Eukaryota</taxon>
        <taxon>Fungi</taxon>
        <taxon>Dikarya</taxon>
        <taxon>Basidiomycota</taxon>
        <taxon>Agaricomycotina</taxon>
        <taxon>Agaricomycetes</taxon>
        <taxon>Agaricomycetidae</taxon>
        <taxon>Agaricales</taxon>
        <taxon>Marasmiineae</taxon>
        <taxon>Mycenaceae</taxon>
        <taxon>Mycena</taxon>
    </lineage>
</organism>
<name>A0AAD7E929_9AGAR</name>
<evidence type="ECO:0000313" key="3">
    <source>
        <dbReference type="EMBL" id="KAJ7302499.1"/>
    </source>
</evidence>
<evidence type="ECO:0000256" key="1">
    <source>
        <dbReference type="SAM" id="MobiDB-lite"/>
    </source>
</evidence>
<feature type="region of interest" description="Disordered" evidence="1">
    <location>
        <begin position="115"/>
        <end position="135"/>
    </location>
</feature>
<keyword evidence="2" id="KW-0732">Signal</keyword>
<accession>A0AAD7E929</accession>
<gene>
    <name evidence="3" type="ORF">DFH08DRAFT_826524</name>
</gene>
<feature type="signal peptide" evidence="2">
    <location>
        <begin position="1"/>
        <end position="23"/>
    </location>
</feature>
<keyword evidence="4" id="KW-1185">Reference proteome</keyword>
<proteinExistence type="predicted"/>
<feature type="chain" id="PRO_5042192142" evidence="2">
    <location>
        <begin position="24"/>
        <end position="161"/>
    </location>
</feature>
<comment type="caution">
    <text evidence="3">The sequence shown here is derived from an EMBL/GenBank/DDBJ whole genome shotgun (WGS) entry which is preliminary data.</text>
</comment>
<dbReference type="EMBL" id="JARIHO010000115">
    <property type="protein sequence ID" value="KAJ7302499.1"/>
    <property type="molecule type" value="Genomic_DNA"/>
</dbReference>
<dbReference type="Proteomes" id="UP001218218">
    <property type="component" value="Unassembled WGS sequence"/>
</dbReference>